<feature type="compositionally biased region" description="Basic residues" evidence="1">
    <location>
        <begin position="395"/>
        <end position="436"/>
    </location>
</feature>
<dbReference type="OrthoDB" id="21470at2759"/>
<dbReference type="Pfam" id="PF04818">
    <property type="entry name" value="CID"/>
    <property type="match status" value="1"/>
</dbReference>
<dbReference type="GO" id="GO:0006874">
    <property type="term" value="P:intracellular calcium ion homeostasis"/>
    <property type="evidence" value="ECO:0007669"/>
    <property type="project" value="TreeGrafter"/>
</dbReference>
<comment type="caution">
    <text evidence="3">The sequence shown here is derived from an EMBL/GenBank/DDBJ whole genome shotgun (WGS) entry which is preliminary data.</text>
</comment>
<protein>
    <recommendedName>
        <fullName evidence="2">CID domain-containing protein</fullName>
    </recommendedName>
</protein>
<dbReference type="PANTHER" id="PTHR12323:SF0">
    <property type="entry name" value="CALCIUM HOMEOSTASIS ENDOPLASMIC RETICULUM PROTEIN"/>
    <property type="match status" value="1"/>
</dbReference>
<reference evidence="3 4" key="1">
    <citation type="journal article" date="2017" name="G3 (Bethesda)">
        <title>First Draft Genome Sequence of the Pathogenic Fungus Lomentospora prolificans (Formerly Scedosporium prolificans).</title>
        <authorList>
            <person name="Luo R."/>
            <person name="Zimin A."/>
            <person name="Workman R."/>
            <person name="Fan Y."/>
            <person name="Pertea G."/>
            <person name="Grossman N."/>
            <person name="Wear M.P."/>
            <person name="Jia B."/>
            <person name="Miller H."/>
            <person name="Casadevall A."/>
            <person name="Timp W."/>
            <person name="Zhang S.X."/>
            <person name="Salzberg S.L."/>
        </authorList>
    </citation>
    <scope>NUCLEOTIDE SEQUENCE [LARGE SCALE GENOMIC DNA]</scope>
    <source>
        <strain evidence="3 4">JHH-5317</strain>
    </source>
</reference>
<sequence>MASPELAISKAAFSAALLRKDPVLPATCTREDVDTFHSLFQDAVRQCSPQNVQKCKRWILHNIVRSPARSAALSKYLAAAASSFDDKQGNGGGKVGPSAKRKRLYVLYLLHDVLYHTKFRYPGNDDFLKNIRHYLAPLFTAVASFQNAPKHLAKVEDLLAFWEEKNLLEHGEVQTLKDIVHNAAFAEPKPADTTVGSMNTSGKASKEAPFVLPPLHGDPSMAWFDLPAANWLPHLTPNSTKPMKPDMIQPLQLSPGPADKEVVDAVKSLLYKVDQIFAKDKRWHDEPHRDLNEMGECVILDEVTGEVIGGETYYGWSREFCRKMKDRRKKPQGGNGAELRGRRSWRSSSRSNYRSRSGSRGRSVSRTPSSHAPKRRRLSESYSRDRSGERESSRRRGRSPTRSASRSRSRSRTPRRSISRDRYHRHPSSRREKRSRTPSPSRTRADRRRDYQDRRSPSPPRAKGNPALGFGSAQHQQPPYGNQAQGFVGFPPNHAIPPPPPNFSGQWPPPPPPPGGPGWNPAMMGGSISMPPIPPPPPPGMPGTWGVGAPHHSPQGQYPSYGRGGGNPGYRGGYGGRGRGRGW</sequence>
<feature type="compositionally biased region" description="Gly residues" evidence="1">
    <location>
        <begin position="562"/>
        <end position="577"/>
    </location>
</feature>
<evidence type="ECO:0000259" key="2">
    <source>
        <dbReference type="PROSITE" id="PS51391"/>
    </source>
</evidence>
<name>A0A2N3MYP7_9PEZI</name>
<dbReference type="EMBL" id="NLAX01001623">
    <property type="protein sequence ID" value="PKS05304.1"/>
    <property type="molecule type" value="Genomic_DNA"/>
</dbReference>
<organism evidence="3 4">
    <name type="scientific">Lomentospora prolificans</name>
    <dbReference type="NCBI Taxonomy" id="41688"/>
    <lineage>
        <taxon>Eukaryota</taxon>
        <taxon>Fungi</taxon>
        <taxon>Dikarya</taxon>
        <taxon>Ascomycota</taxon>
        <taxon>Pezizomycotina</taxon>
        <taxon>Sordariomycetes</taxon>
        <taxon>Hypocreomycetidae</taxon>
        <taxon>Microascales</taxon>
        <taxon>Microascaceae</taxon>
        <taxon>Lomentospora</taxon>
    </lineage>
</organism>
<feature type="compositionally biased region" description="Pro residues" evidence="1">
    <location>
        <begin position="531"/>
        <end position="541"/>
    </location>
</feature>
<dbReference type="VEuPathDB" id="FungiDB:jhhlp_008677"/>
<dbReference type="Gene3D" id="1.25.40.90">
    <property type="match status" value="1"/>
</dbReference>
<feature type="compositionally biased region" description="Low complexity" evidence="1">
    <location>
        <begin position="346"/>
        <end position="370"/>
    </location>
</feature>
<dbReference type="InterPro" id="IPR006569">
    <property type="entry name" value="CID_dom"/>
</dbReference>
<dbReference type="GO" id="GO:0048471">
    <property type="term" value="C:perinuclear region of cytoplasm"/>
    <property type="evidence" value="ECO:0007669"/>
    <property type="project" value="TreeGrafter"/>
</dbReference>
<dbReference type="PROSITE" id="PS51391">
    <property type="entry name" value="CID"/>
    <property type="match status" value="1"/>
</dbReference>
<feature type="compositionally biased region" description="Pro residues" evidence="1">
    <location>
        <begin position="494"/>
        <end position="516"/>
    </location>
</feature>
<feature type="compositionally biased region" description="Low complexity" evidence="1">
    <location>
        <begin position="519"/>
        <end position="530"/>
    </location>
</feature>
<dbReference type="STRING" id="41688.A0A2N3MYP7"/>
<dbReference type="PANTHER" id="PTHR12323">
    <property type="entry name" value="SR-RELATED CTD ASSOCIATED FACTOR 6"/>
    <property type="match status" value="1"/>
</dbReference>
<dbReference type="Proteomes" id="UP000233524">
    <property type="component" value="Unassembled WGS sequence"/>
</dbReference>
<dbReference type="InParanoid" id="A0A2N3MYP7"/>
<evidence type="ECO:0000313" key="3">
    <source>
        <dbReference type="EMBL" id="PKS05304.1"/>
    </source>
</evidence>
<feature type="domain" description="CID" evidence="2">
    <location>
        <begin position="28"/>
        <end position="184"/>
    </location>
</feature>
<dbReference type="AlphaFoldDB" id="A0A2N3MYP7"/>
<gene>
    <name evidence="3" type="ORF">jhhlp_008677</name>
</gene>
<feature type="compositionally biased region" description="Polar residues" evidence="1">
    <location>
        <begin position="473"/>
        <end position="485"/>
    </location>
</feature>
<keyword evidence="4" id="KW-1185">Reference proteome</keyword>
<evidence type="ECO:0000313" key="4">
    <source>
        <dbReference type="Proteomes" id="UP000233524"/>
    </source>
</evidence>
<evidence type="ECO:0000256" key="1">
    <source>
        <dbReference type="SAM" id="MobiDB-lite"/>
    </source>
</evidence>
<feature type="region of interest" description="Disordered" evidence="1">
    <location>
        <begin position="326"/>
        <end position="583"/>
    </location>
</feature>
<proteinExistence type="predicted"/>
<dbReference type="InterPro" id="IPR008942">
    <property type="entry name" value="ENTH_VHS"/>
</dbReference>
<feature type="compositionally biased region" description="Basic and acidic residues" evidence="1">
    <location>
        <begin position="378"/>
        <end position="394"/>
    </location>
</feature>
<accession>A0A2N3MYP7</accession>
<feature type="compositionally biased region" description="Basic and acidic residues" evidence="1">
    <location>
        <begin position="443"/>
        <end position="456"/>
    </location>
</feature>